<dbReference type="GO" id="GO:0019534">
    <property type="term" value="F:toxin transmembrane transporter activity"/>
    <property type="evidence" value="ECO:0007669"/>
    <property type="project" value="InterPro"/>
</dbReference>
<feature type="transmembrane region" description="Helical" evidence="2">
    <location>
        <begin position="34"/>
        <end position="52"/>
    </location>
</feature>
<keyword evidence="2" id="KW-0812">Transmembrane</keyword>
<dbReference type="GO" id="GO:0043213">
    <property type="term" value="P:bacteriocin transport"/>
    <property type="evidence" value="ECO:0007669"/>
    <property type="project" value="InterPro"/>
</dbReference>
<feature type="region of interest" description="Disordered" evidence="1">
    <location>
        <begin position="92"/>
        <end position="119"/>
    </location>
</feature>
<dbReference type="Gene3D" id="3.30.1150.10">
    <property type="match status" value="1"/>
</dbReference>
<evidence type="ECO:0000256" key="1">
    <source>
        <dbReference type="SAM" id="MobiDB-lite"/>
    </source>
</evidence>
<sequence>MTKDAKVDNTEAGSMLSRYSSVKKVLRSPVFKSVALHGAILISLLVSFNFSAKPLKFVAPQASASALQPDIVKATFIDSNVIEQQKREIAQAEASAQKRQQDMQRQEAQRKEVLRKKQVDETRKKQELQKIEQQDKLKREQEKERAIAQQLIKQEQEKAALEAQQKKRQEALDKALAKQLQEEQASMSQANQRRVLSEVEKYKALVHSKVQQFLETDGGFIGETCLVNVRLAPDGLVLRAEAVSGKPALCRIAKAAILRAGTLPMSKDPDVMAQFRQFDIEVSPER</sequence>
<keyword evidence="2" id="KW-1133">Transmembrane helix</keyword>
<dbReference type="eggNOG" id="COG3064">
    <property type="taxonomic scope" value="Bacteria"/>
</dbReference>
<reference evidence="3 4" key="2">
    <citation type="journal article" date="2017" name="Antonie Van Leeuwenhoek">
        <title>Rhizobium rhizosphaerae sp. nov., a novel species isolated from rice rhizosphere.</title>
        <authorList>
            <person name="Zhao J.J."/>
            <person name="Zhang J."/>
            <person name="Zhang R.J."/>
            <person name="Zhang C.W."/>
            <person name="Yin H.Q."/>
            <person name="Zhang X.X."/>
        </authorList>
    </citation>
    <scope>NUCLEOTIDE SEQUENCE [LARGE SCALE GENOMIC DNA]</scope>
    <source>
        <strain evidence="3 4">ACAM 611</strain>
    </source>
</reference>
<protein>
    <submittedName>
        <fullName evidence="3">Colicin import membrane protein</fullName>
    </submittedName>
</protein>
<evidence type="ECO:0000313" key="3">
    <source>
        <dbReference type="EMBL" id="GAB55690.1"/>
    </source>
</evidence>
<feature type="compositionally biased region" description="Basic and acidic residues" evidence="1">
    <location>
        <begin position="99"/>
        <end position="119"/>
    </location>
</feature>
<comment type="caution">
    <text evidence="3">The sequence shown here is derived from an EMBL/GenBank/DDBJ whole genome shotgun (WGS) entry which is preliminary data.</text>
</comment>
<keyword evidence="4" id="KW-1185">Reference proteome</keyword>
<dbReference type="NCBIfam" id="TIGR02794">
    <property type="entry name" value="tolA_full"/>
    <property type="match status" value="1"/>
</dbReference>
<accession>H5TBL3</accession>
<keyword evidence="2" id="KW-0472">Membrane</keyword>
<dbReference type="InterPro" id="IPR014161">
    <property type="entry name" value="Tol-Pal_TolA"/>
</dbReference>
<gene>
    <name evidence="3" type="primary">tolA</name>
    <name evidence="3" type="ORF">GPUN_1570</name>
</gene>
<evidence type="ECO:0000256" key="2">
    <source>
        <dbReference type="SAM" id="Phobius"/>
    </source>
</evidence>
<dbReference type="SUPFAM" id="SSF74653">
    <property type="entry name" value="TolA/TonB C-terminal domain"/>
    <property type="match status" value="1"/>
</dbReference>
<proteinExistence type="predicted"/>
<dbReference type="Proteomes" id="UP000053586">
    <property type="component" value="Unassembled WGS sequence"/>
</dbReference>
<organism evidence="3 4">
    <name type="scientific">Glaciecola punicea ACAM 611</name>
    <dbReference type="NCBI Taxonomy" id="1121923"/>
    <lineage>
        <taxon>Bacteria</taxon>
        <taxon>Pseudomonadati</taxon>
        <taxon>Pseudomonadota</taxon>
        <taxon>Gammaproteobacteria</taxon>
        <taxon>Alteromonadales</taxon>
        <taxon>Alteromonadaceae</taxon>
        <taxon>Glaciecola</taxon>
    </lineage>
</organism>
<dbReference type="AlphaFoldDB" id="H5TBL3"/>
<dbReference type="EMBL" id="BAET01000014">
    <property type="protein sequence ID" value="GAB55690.1"/>
    <property type="molecule type" value="Genomic_DNA"/>
</dbReference>
<evidence type="ECO:0000313" key="4">
    <source>
        <dbReference type="Proteomes" id="UP000053586"/>
    </source>
</evidence>
<dbReference type="Pfam" id="PF06519">
    <property type="entry name" value="TolA"/>
    <property type="match status" value="1"/>
</dbReference>
<dbReference type="GO" id="GO:0016020">
    <property type="term" value="C:membrane"/>
    <property type="evidence" value="ECO:0007669"/>
    <property type="project" value="InterPro"/>
</dbReference>
<name>H5TBL3_9ALTE</name>
<reference evidence="3 4" key="1">
    <citation type="journal article" date="2012" name="J. Bacteriol.">
        <title>Genome sequence of proteorhodopsin-containing sea ice bacterium Glaciecola punicea ACAM 611T.</title>
        <authorList>
            <person name="Qin Q.-L."/>
            <person name="Xie B.-B."/>
            <person name="Shu Y.-L."/>
            <person name="Rong J.-C."/>
            <person name="Zhao D.-L."/>
            <person name="Zhang X.-Y."/>
            <person name="Chen X.-L."/>
            <person name="Zhou B.-C."/>
            <person name="Zhanga Y.-Z."/>
        </authorList>
    </citation>
    <scope>NUCLEOTIDE SEQUENCE [LARGE SCALE GENOMIC DNA]</scope>
    <source>
        <strain evidence="3 4">ACAM 611</strain>
    </source>
</reference>
<dbReference type="STRING" id="56804.BAE46_09835"/>